<proteinExistence type="predicted"/>
<dbReference type="AlphaFoldDB" id="A0A1H2ZVQ0"/>
<accession>A0A1H2ZVQ0</accession>
<protein>
    <submittedName>
        <fullName evidence="1">Uncharacterized protein</fullName>
    </submittedName>
</protein>
<dbReference type="RefSeq" id="WP_074668284.1">
    <property type="nucleotide sequence ID" value="NZ_FNNH01000095.1"/>
</dbReference>
<dbReference type="Proteomes" id="UP000183454">
    <property type="component" value="Unassembled WGS sequence"/>
</dbReference>
<organism evidence="1 2">
    <name type="scientific">Nitrosomonas communis</name>
    <dbReference type="NCBI Taxonomy" id="44574"/>
    <lineage>
        <taxon>Bacteria</taxon>
        <taxon>Pseudomonadati</taxon>
        <taxon>Pseudomonadota</taxon>
        <taxon>Betaproteobacteria</taxon>
        <taxon>Nitrosomonadales</taxon>
        <taxon>Nitrosomonadaceae</taxon>
        <taxon>Nitrosomonas</taxon>
    </lineage>
</organism>
<name>A0A1H2ZVQ0_9PROT</name>
<evidence type="ECO:0000313" key="1">
    <source>
        <dbReference type="EMBL" id="SDX21341.1"/>
    </source>
</evidence>
<evidence type="ECO:0000313" key="2">
    <source>
        <dbReference type="Proteomes" id="UP000183454"/>
    </source>
</evidence>
<dbReference type="EMBL" id="FNNH01000095">
    <property type="protein sequence ID" value="SDX21341.1"/>
    <property type="molecule type" value="Genomic_DNA"/>
</dbReference>
<reference evidence="1 2" key="1">
    <citation type="submission" date="2016-10" db="EMBL/GenBank/DDBJ databases">
        <authorList>
            <person name="de Groot N.N."/>
        </authorList>
    </citation>
    <scope>NUCLEOTIDE SEQUENCE [LARGE SCALE GENOMIC DNA]</scope>
    <source>
        <strain evidence="1 2">Nm110</strain>
    </source>
</reference>
<gene>
    <name evidence="1" type="ORF">SAMN05421882_10955</name>
</gene>
<sequence length="116" mass="13464">MPAWKKFTGSEEQIIEMKTSKEGFKICTKAGTESNIWKACDVFSEQRVDALLKDNGIDVYMICQPHPHAEMIIEWARTGRDVYWYNGCGQWVIDDNPVWWADMKYSFNPDGQSVHL</sequence>